<dbReference type="InterPro" id="IPR015526">
    <property type="entry name" value="Frizzled/SFRP"/>
</dbReference>
<reference evidence="17" key="1">
    <citation type="journal article" date="2021" name="Genome Biol. Evol.">
        <title>A High-Quality Reference Genome for a Parasitic Bivalve with Doubly Uniparental Inheritance (Bivalvia: Unionida).</title>
        <authorList>
            <person name="Smith C.H."/>
        </authorList>
    </citation>
    <scope>NUCLEOTIDE SEQUENCE</scope>
    <source>
        <strain evidence="17">CHS0354</strain>
    </source>
</reference>
<feature type="transmembrane region" description="Helical" evidence="13">
    <location>
        <begin position="288"/>
        <end position="307"/>
    </location>
</feature>
<keyword evidence="10" id="KW-0675">Receptor</keyword>
<evidence type="ECO:0000256" key="14">
    <source>
        <dbReference type="SAM" id="SignalP"/>
    </source>
</evidence>
<reference evidence="17" key="2">
    <citation type="journal article" date="2021" name="Genome Biol. Evol.">
        <title>Developing a high-quality reference genome for a parasitic bivalve with doubly uniparental inheritance (Bivalvia: Unionida).</title>
        <authorList>
            <person name="Smith C.H."/>
        </authorList>
    </citation>
    <scope>NUCLEOTIDE SEQUENCE</scope>
    <source>
        <strain evidence="17">CHS0354</strain>
        <tissue evidence="17">Mantle</tissue>
    </source>
</reference>
<dbReference type="InterPro" id="IPR000539">
    <property type="entry name" value="Frizzled/Smoothened_7TM"/>
</dbReference>
<feature type="disulfide bond" evidence="12">
    <location>
        <begin position="114"/>
        <end position="138"/>
    </location>
</feature>
<dbReference type="SMART" id="SM00063">
    <property type="entry name" value="FRI"/>
    <property type="match status" value="1"/>
</dbReference>
<feature type="signal peptide" evidence="14">
    <location>
        <begin position="1"/>
        <end position="21"/>
    </location>
</feature>
<dbReference type="Pfam" id="PF01534">
    <property type="entry name" value="Frizzled"/>
    <property type="match status" value="1"/>
</dbReference>
<comment type="caution">
    <text evidence="17">The sequence shown here is derived from an EMBL/GenBank/DDBJ whole genome shotgun (WGS) entry which is preliminary data.</text>
</comment>
<evidence type="ECO:0000256" key="4">
    <source>
        <dbReference type="ARBA" id="ARBA00022475"/>
    </source>
</evidence>
<evidence type="ECO:0000256" key="8">
    <source>
        <dbReference type="ARBA" id="ARBA00023136"/>
    </source>
</evidence>
<keyword evidence="18" id="KW-1185">Reference proteome</keyword>
<dbReference type="Pfam" id="PF01392">
    <property type="entry name" value="Fz"/>
    <property type="match status" value="1"/>
</dbReference>
<dbReference type="SMART" id="SM01330">
    <property type="entry name" value="Frizzled"/>
    <property type="match status" value="1"/>
</dbReference>
<dbReference type="GO" id="GO:0005615">
    <property type="term" value="C:extracellular space"/>
    <property type="evidence" value="ECO:0007669"/>
    <property type="project" value="TreeGrafter"/>
</dbReference>
<keyword evidence="4" id="KW-1003">Cell membrane</keyword>
<evidence type="ECO:0000256" key="2">
    <source>
        <dbReference type="ARBA" id="ARBA00008077"/>
    </source>
</evidence>
<feature type="transmembrane region" description="Helical" evidence="13">
    <location>
        <begin position="529"/>
        <end position="548"/>
    </location>
</feature>
<feature type="disulfide bond" evidence="12">
    <location>
        <begin position="33"/>
        <end position="94"/>
    </location>
</feature>
<feature type="transmembrane region" description="Helical" evidence="13">
    <location>
        <begin position="470"/>
        <end position="491"/>
    </location>
</feature>
<accession>A0AAE0RW71</accession>
<dbReference type="InterPro" id="IPR020067">
    <property type="entry name" value="Frizzled_dom"/>
</dbReference>
<evidence type="ECO:0000256" key="9">
    <source>
        <dbReference type="ARBA" id="ARBA00023157"/>
    </source>
</evidence>
<dbReference type="EMBL" id="JAEAOA010001107">
    <property type="protein sequence ID" value="KAK3580655.1"/>
    <property type="molecule type" value="Genomic_DNA"/>
</dbReference>
<protein>
    <submittedName>
        <fullName evidence="17">Uncharacterized protein</fullName>
    </submittedName>
</protein>
<dbReference type="Gene3D" id="1.20.1070.10">
    <property type="entry name" value="Rhodopsin 7-helix transmembrane proteins"/>
    <property type="match status" value="1"/>
</dbReference>
<dbReference type="SUPFAM" id="SSF63501">
    <property type="entry name" value="Frizzled cysteine-rich domain"/>
    <property type="match status" value="1"/>
</dbReference>
<evidence type="ECO:0000256" key="6">
    <source>
        <dbReference type="ARBA" id="ARBA00022989"/>
    </source>
</evidence>
<comment type="caution">
    <text evidence="12">Lacks conserved residue(s) required for the propagation of feature annotation.</text>
</comment>
<comment type="subcellular location">
    <subcellularLocation>
        <location evidence="1">Cell membrane</location>
        <topology evidence="1">Multi-pass membrane protein</topology>
    </subcellularLocation>
</comment>
<evidence type="ECO:0000256" key="3">
    <source>
        <dbReference type="ARBA" id="ARBA00022473"/>
    </source>
</evidence>
<feature type="disulfide bond" evidence="12">
    <location>
        <begin position="41"/>
        <end position="87"/>
    </location>
</feature>
<evidence type="ECO:0000313" key="18">
    <source>
        <dbReference type="Proteomes" id="UP001195483"/>
    </source>
</evidence>
<feature type="transmembrane region" description="Helical" evidence="13">
    <location>
        <begin position="376"/>
        <end position="398"/>
    </location>
</feature>
<evidence type="ECO:0000256" key="11">
    <source>
        <dbReference type="ARBA" id="ARBA00023224"/>
    </source>
</evidence>
<feature type="transmembrane region" description="Helical" evidence="13">
    <location>
        <begin position="254"/>
        <end position="276"/>
    </location>
</feature>
<dbReference type="FunFam" id="1.20.1070.10:FF:000020">
    <property type="entry name" value="Frizzled class receptor 10"/>
    <property type="match status" value="1"/>
</dbReference>
<evidence type="ECO:0000259" key="15">
    <source>
        <dbReference type="PROSITE" id="PS50038"/>
    </source>
</evidence>
<feature type="domain" description="G-protein coupled receptors family 2 profile 2" evidence="16">
    <location>
        <begin position="252"/>
        <end position="555"/>
    </location>
</feature>
<evidence type="ECO:0000256" key="1">
    <source>
        <dbReference type="ARBA" id="ARBA00004651"/>
    </source>
</evidence>
<gene>
    <name evidence="17" type="ORF">CHS0354_017926</name>
</gene>
<feature type="chain" id="PRO_5041997183" evidence="14">
    <location>
        <begin position="22"/>
        <end position="604"/>
    </location>
</feature>
<comment type="similarity">
    <text evidence="2">Belongs to the G-protein coupled receptor Fz/Smo family.</text>
</comment>
<keyword evidence="11" id="KW-0807">Transducer</keyword>
<organism evidence="17 18">
    <name type="scientific">Potamilus streckersoni</name>
    <dbReference type="NCBI Taxonomy" id="2493646"/>
    <lineage>
        <taxon>Eukaryota</taxon>
        <taxon>Metazoa</taxon>
        <taxon>Spiralia</taxon>
        <taxon>Lophotrochozoa</taxon>
        <taxon>Mollusca</taxon>
        <taxon>Bivalvia</taxon>
        <taxon>Autobranchia</taxon>
        <taxon>Heteroconchia</taxon>
        <taxon>Palaeoheterodonta</taxon>
        <taxon>Unionida</taxon>
        <taxon>Unionoidea</taxon>
        <taxon>Unionidae</taxon>
        <taxon>Ambleminae</taxon>
        <taxon>Lampsilini</taxon>
        <taxon>Potamilus</taxon>
    </lineage>
</organism>
<keyword evidence="8 13" id="KW-0472">Membrane</keyword>
<evidence type="ECO:0000256" key="5">
    <source>
        <dbReference type="ARBA" id="ARBA00022692"/>
    </source>
</evidence>
<dbReference type="InterPro" id="IPR017981">
    <property type="entry name" value="GPCR_2-like_7TM"/>
</dbReference>
<dbReference type="InterPro" id="IPR036790">
    <property type="entry name" value="Frizzled_dom_sf"/>
</dbReference>
<dbReference type="CDD" id="cd15909">
    <property type="entry name" value="7tmF_FZD4_9_10-like"/>
    <property type="match status" value="1"/>
</dbReference>
<keyword evidence="14" id="KW-0732">Signal</keyword>
<dbReference type="GO" id="GO:0060070">
    <property type="term" value="P:canonical Wnt signaling pathway"/>
    <property type="evidence" value="ECO:0007669"/>
    <property type="project" value="TreeGrafter"/>
</dbReference>
<reference evidence="17" key="3">
    <citation type="submission" date="2023-05" db="EMBL/GenBank/DDBJ databases">
        <authorList>
            <person name="Smith C.H."/>
        </authorList>
    </citation>
    <scope>NUCLEOTIDE SEQUENCE</scope>
    <source>
        <strain evidence="17">CHS0354</strain>
        <tissue evidence="17">Mantle</tissue>
    </source>
</reference>
<evidence type="ECO:0000259" key="16">
    <source>
        <dbReference type="PROSITE" id="PS50261"/>
    </source>
</evidence>
<evidence type="ECO:0000256" key="13">
    <source>
        <dbReference type="SAM" id="Phobius"/>
    </source>
</evidence>
<proteinExistence type="inferred from homology"/>
<keyword evidence="3" id="KW-0217">Developmental protein</keyword>
<dbReference type="GO" id="GO:0035567">
    <property type="term" value="P:non-canonical Wnt signaling pathway"/>
    <property type="evidence" value="ECO:0007669"/>
    <property type="project" value="TreeGrafter"/>
</dbReference>
<feature type="domain" description="FZ" evidence="15">
    <location>
        <begin position="28"/>
        <end position="156"/>
    </location>
</feature>
<evidence type="ECO:0000313" key="17">
    <source>
        <dbReference type="EMBL" id="KAK3580655.1"/>
    </source>
</evidence>
<name>A0AAE0RW71_9BIVA</name>
<evidence type="ECO:0000256" key="7">
    <source>
        <dbReference type="ARBA" id="ARBA00023040"/>
    </source>
</evidence>
<keyword evidence="9 12" id="KW-1015">Disulfide bond</keyword>
<feature type="transmembrane region" description="Helical" evidence="13">
    <location>
        <begin position="418"/>
        <end position="449"/>
    </location>
</feature>
<feature type="transmembrane region" description="Helical" evidence="13">
    <location>
        <begin position="336"/>
        <end position="364"/>
    </location>
</feature>
<keyword evidence="5 13" id="KW-0812">Transmembrane</keyword>
<keyword evidence="6 13" id="KW-1133">Transmembrane helix</keyword>
<dbReference type="PROSITE" id="PS50038">
    <property type="entry name" value="FZ"/>
    <property type="match status" value="1"/>
</dbReference>
<dbReference type="PRINTS" id="PR00489">
    <property type="entry name" value="FRIZZLED"/>
</dbReference>
<dbReference type="Proteomes" id="UP001195483">
    <property type="component" value="Unassembled WGS sequence"/>
</dbReference>
<dbReference type="GO" id="GO:0017147">
    <property type="term" value="F:Wnt-protein binding"/>
    <property type="evidence" value="ECO:0007669"/>
    <property type="project" value="TreeGrafter"/>
</dbReference>
<dbReference type="AlphaFoldDB" id="A0AAE0RW71"/>
<sequence length="604" mass="68596">MELKTLMLSTVLVVCIPLVFPYTHYDRYQNNRCERITIPMCLDMKYNLTRMPNLVGHMNQKDAAIEVHEFLPLVQIRCSSLLKFFLCSLYAPMCTEMHQTGGDTMVVPACRSMCLKVRSKCEPVMKKFNFTWPNTLDCGKLPEKADSRKGVLCMETPTSNTTDDAEIDPGTLGRIESNPDLMQYIDQIKDIKSWKDNLKNQGDKVTPAAATNNVPLCPERYVHVDKLSHKNSSCAPRCNIDVLFKAEDKKFAEIWTMVWATLCCLSTTITVLTFVIDTSRFKYPERPIIFLSMCYAIYSIAFVIRAITGPHSISCDQGRDGRQFLIQEGLESTWCIIVFLILYFFGMAGSLWWVILTVTWFLAAGRKWGQEAIEALSSYFHLAAWAIPAIKTIVILTMRRVDGDELTGLCYVGNQDTTALTGFVLVPLIIYLLTGTIFLLSGFVALFRIRNNLKQDGTNIRKLEKLMAKIGVFSVLYTLPATCVIGCYFYERVNFESWKEDSVSRPCKTTSDLSRDCHLDNSIPSVEVYMLKYFMSLVVGITCGMWIWSHKTLTSWSKFCSSRFTRRKSNYSGPGHSGYQPAPVVVMKPHHGHKHVQKTSTSHL</sequence>
<dbReference type="PROSITE" id="PS50261">
    <property type="entry name" value="G_PROTEIN_RECEP_F2_4"/>
    <property type="match status" value="1"/>
</dbReference>
<evidence type="ECO:0000256" key="12">
    <source>
        <dbReference type="PROSITE-ProRule" id="PRU00090"/>
    </source>
</evidence>
<dbReference type="PANTHER" id="PTHR11309">
    <property type="entry name" value="FRIZZLED"/>
    <property type="match status" value="1"/>
</dbReference>
<dbReference type="GO" id="GO:0005886">
    <property type="term" value="C:plasma membrane"/>
    <property type="evidence" value="ECO:0007669"/>
    <property type="project" value="UniProtKB-SubCell"/>
</dbReference>
<dbReference type="Gene3D" id="1.10.2000.10">
    <property type="entry name" value="Frizzled cysteine-rich domain"/>
    <property type="match status" value="1"/>
</dbReference>
<dbReference type="GO" id="GO:0004930">
    <property type="term" value="F:G protein-coupled receptor activity"/>
    <property type="evidence" value="ECO:0007669"/>
    <property type="project" value="UniProtKB-KW"/>
</dbReference>
<evidence type="ECO:0000256" key="10">
    <source>
        <dbReference type="ARBA" id="ARBA00023170"/>
    </source>
</evidence>
<keyword evidence="7" id="KW-0297">G-protein coupled receptor</keyword>
<dbReference type="PANTHER" id="PTHR11309:SF99">
    <property type="entry name" value="FRIZZLED-4"/>
    <property type="match status" value="1"/>
</dbReference>